<gene>
    <name evidence="1" type="ORF">Tci_032275</name>
    <name evidence="2" type="ORF">Tci_032357</name>
</gene>
<dbReference type="EMBL" id="BKCJ010004325">
    <property type="protein sequence ID" value="GEU60379.1"/>
    <property type="molecule type" value="Genomic_DNA"/>
</dbReference>
<dbReference type="AlphaFoldDB" id="A0A6L2LH52"/>
<dbReference type="PANTHER" id="PTHR33710:SF64">
    <property type="entry name" value="ENDONUCLEASE_EXONUCLEASE_PHOSPHATASE DOMAIN-CONTAINING PROTEIN"/>
    <property type="match status" value="1"/>
</dbReference>
<proteinExistence type="predicted"/>
<evidence type="ECO:0000313" key="2">
    <source>
        <dbReference type="EMBL" id="GEU60379.1"/>
    </source>
</evidence>
<dbReference type="PANTHER" id="PTHR33710">
    <property type="entry name" value="BNAC02G09200D PROTEIN"/>
    <property type="match status" value="1"/>
</dbReference>
<dbReference type="InterPro" id="IPR036691">
    <property type="entry name" value="Endo/exonu/phosph_ase_sf"/>
</dbReference>
<name>A0A6L2LH52_TANCI</name>
<dbReference type="EMBL" id="BKCJ010004313">
    <property type="protein sequence ID" value="GEU60297.1"/>
    <property type="molecule type" value="Genomic_DNA"/>
</dbReference>
<comment type="caution">
    <text evidence="1">The sequence shown here is derived from an EMBL/GenBank/DDBJ whole genome shotgun (WGS) entry which is preliminary data.</text>
</comment>
<sequence length="173" mass="20678">MRGRRFIRVSDNGEKFSNLDRFFVSKEFKQKWGNLATIALDQKLSDHCPIILKDSDVDFGTKPFRALDVWLDDLDVNWVALKRWSKDRFKNLDKKIDEHIKEAMRWKCEVESRDLNEDELKAWMRAMRLWIEEDGEKENILKQKARVKWDAEGDENSNFFQAAVTRRNNIIEP</sequence>
<dbReference type="Gene3D" id="3.60.10.10">
    <property type="entry name" value="Endonuclease/exonuclease/phosphatase"/>
    <property type="match status" value="1"/>
</dbReference>
<keyword evidence="1" id="KW-0695">RNA-directed DNA polymerase</keyword>
<organism evidence="1">
    <name type="scientific">Tanacetum cinerariifolium</name>
    <name type="common">Dalmatian daisy</name>
    <name type="synonym">Chrysanthemum cinerariifolium</name>
    <dbReference type="NCBI Taxonomy" id="118510"/>
    <lineage>
        <taxon>Eukaryota</taxon>
        <taxon>Viridiplantae</taxon>
        <taxon>Streptophyta</taxon>
        <taxon>Embryophyta</taxon>
        <taxon>Tracheophyta</taxon>
        <taxon>Spermatophyta</taxon>
        <taxon>Magnoliopsida</taxon>
        <taxon>eudicotyledons</taxon>
        <taxon>Gunneridae</taxon>
        <taxon>Pentapetalae</taxon>
        <taxon>asterids</taxon>
        <taxon>campanulids</taxon>
        <taxon>Asterales</taxon>
        <taxon>Asteraceae</taxon>
        <taxon>Asteroideae</taxon>
        <taxon>Anthemideae</taxon>
        <taxon>Anthemidinae</taxon>
        <taxon>Tanacetum</taxon>
    </lineage>
</organism>
<reference evidence="1" key="1">
    <citation type="journal article" date="2019" name="Sci. Rep.">
        <title>Draft genome of Tanacetum cinerariifolium, the natural source of mosquito coil.</title>
        <authorList>
            <person name="Yamashiro T."/>
            <person name="Shiraishi A."/>
            <person name="Satake H."/>
            <person name="Nakayama K."/>
        </authorList>
    </citation>
    <scope>NUCLEOTIDE SEQUENCE</scope>
</reference>
<keyword evidence="1" id="KW-0808">Transferase</keyword>
<accession>A0A6L2LH52</accession>
<evidence type="ECO:0000313" key="1">
    <source>
        <dbReference type="EMBL" id="GEU60297.1"/>
    </source>
</evidence>
<protein>
    <submittedName>
        <fullName evidence="1">Putative RNA-directed DNA polymerase, eukaryota, reverse transcriptase zinc-binding domain protein</fullName>
    </submittedName>
</protein>
<dbReference type="GO" id="GO:0003964">
    <property type="term" value="F:RNA-directed DNA polymerase activity"/>
    <property type="evidence" value="ECO:0007669"/>
    <property type="project" value="UniProtKB-KW"/>
</dbReference>
<keyword evidence="1" id="KW-0548">Nucleotidyltransferase</keyword>